<proteinExistence type="inferred from homology"/>
<dbReference type="AlphaFoldDB" id="A0A1I7XFV5"/>
<protein>
    <submittedName>
        <fullName evidence="8">G_PROTEIN_RECEP_F1_2 domain-containing protein</fullName>
    </submittedName>
</protein>
<dbReference type="Pfam" id="PF10292">
    <property type="entry name" value="7TM_GPCR_Srab"/>
    <property type="match status" value="1"/>
</dbReference>
<organism evidence="7 8">
    <name type="scientific">Heterorhabditis bacteriophora</name>
    <name type="common">Entomopathogenic nematode worm</name>
    <dbReference type="NCBI Taxonomy" id="37862"/>
    <lineage>
        <taxon>Eukaryota</taxon>
        <taxon>Metazoa</taxon>
        <taxon>Ecdysozoa</taxon>
        <taxon>Nematoda</taxon>
        <taxon>Chromadorea</taxon>
        <taxon>Rhabditida</taxon>
        <taxon>Rhabditina</taxon>
        <taxon>Rhabditomorpha</taxon>
        <taxon>Strongyloidea</taxon>
        <taxon>Heterorhabditidae</taxon>
        <taxon>Heterorhabditis</taxon>
    </lineage>
</organism>
<keyword evidence="3 6" id="KW-1133">Transmembrane helix</keyword>
<dbReference type="InterPro" id="IPR051080">
    <property type="entry name" value="Nematode_rcpt-like_serp_alpha"/>
</dbReference>
<dbReference type="InterPro" id="IPR019408">
    <property type="entry name" value="7TM_GPCR_serpentine_rcpt_Srab"/>
</dbReference>
<reference evidence="8" key="1">
    <citation type="submission" date="2016-11" db="UniProtKB">
        <authorList>
            <consortium name="WormBaseParasite"/>
        </authorList>
    </citation>
    <scope>IDENTIFICATION</scope>
</reference>
<dbReference type="WBParaSite" id="Hba_16397">
    <property type="protein sequence ID" value="Hba_16397"/>
    <property type="gene ID" value="Hba_16397"/>
</dbReference>
<evidence type="ECO:0000256" key="6">
    <source>
        <dbReference type="SAM" id="Phobius"/>
    </source>
</evidence>
<feature type="transmembrane region" description="Helical" evidence="6">
    <location>
        <begin position="68"/>
        <end position="89"/>
    </location>
</feature>
<evidence type="ECO:0000256" key="1">
    <source>
        <dbReference type="ARBA" id="ARBA00004141"/>
    </source>
</evidence>
<feature type="transmembrane region" description="Helical" evidence="6">
    <location>
        <begin position="20"/>
        <end position="47"/>
    </location>
</feature>
<keyword evidence="4 6" id="KW-0472">Membrane</keyword>
<accession>A0A1I7XFV5</accession>
<dbReference type="PANTHER" id="PTHR31357">
    <property type="entry name" value="SERPENTINE RECEPTOR CLASS ALPHA-10"/>
    <property type="match status" value="1"/>
</dbReference>
<evidence type="ECO:0000313" key="7">
    <source>
        <dbReference type="Proteomes" id="UP000095283"/>
    </source>
</evidence>
<sequence length="228" mass="26296">MNCKVFHLLRYWLITDSCDIYISSYLCMLMRFPPTSCVTAFVVLQLAMVVERAIATYQRDKYEKSQPIYGIILAISSVFIALLVTYLTLRNEDFSSSYAYCSAGSRYTMKSLTTLCFSLCIADIITLLGIVFVHFYNEKALKRKSFELCSSYQIRETIGVIRLLWPLTLFHAIFYAIFSTSNAILPMFQKLFTEIQFRTIFAAAYASCFYVDNEIHYSISTHTKANCF</sequence>
<evidence type="ECO:0000256" key="4">
    <source>
        <dbReference type="ARBA" id="ARBA00023136"/>
    </source>
</evidence>
<keyword evidence="2 6" id="KW-0812">Transmembrane</keyword>
<dbReference type="GO" id="GO:0016020">
    <property type="term" value="C:membrane"/>
    <property type="evidence" value="ECO:0007669"/>
    <property type="project" value="UniProtKB-SubCell"/>
</dbReference>
<comment type="subcellular location">
    <subcellularLocation>
        <location evidence="1">Membrane</location>
        <topology evidence="1">Multi-pass membrane protein</topology>
    </subcellularLocation>
</comment>
<dbReference type="Proteomes" id="UP000095283">
    <property type="component" value="Unplaced"/>
</dbReference>
<evidence type="ECO:0000256" key="5">
    <source>
        <dbReference type="ARBA" id="ARBA00037994"/>
    </source>
</evidence>
<evidence type="ECO:0000313" key="8">
    <source>
        <dbReference type="WBParaSite" id="Hba_16397"/>
    </source>
</evidence>
<name>A0A1I7XFV5_HETBA</name>
<feature type="transmembrane region" description="Helical" evidence="6">
    <location>
        <begin position="112"/>
        <end position="136"/>
    </location>
</feature>
<keyword evidence="7" id="KW-1185">Reference proteome</keyword>
<comment type="similarity">
    <text evidence="5">Belongs to the nematode receptor-like protein sra family.</text>
</comment>
<evidence type="ECO:0000256" key="2">
    <source>
        <dbReference type="ARBA" id="ARBA00022692"/>
    </source>
</evidence>
<dbReference type="PANTHER" id="PTHR31357:SF5">
    <property type="entry name" value="SERPENTINE RECEPTOR CLASS ALPHA-1-RELATED"/>
    <property type="match status" value="1"/>
</dbReference>
<dbReference type="GO" id="GO:0004984">
    <property type="term" value="F:olfactory receptor activity"/>
    <property type="evidence" value="ECO:0007669"/>
    <property type="project" value="TreeGrafter"/>
</dbReference>
<evidence type="ECO:0000256" key="3">
    <source>
        <dbReference type="ARBA" id="ARBA00022989"/>
    </source>
</evidence>
<feature type="transmembrane region" description="Helical" evidence="6">
    <location>
        <begin position="157"/>
        <end position="178"/>
    </location>
</feature>